<reference evidence="3" key="1">
    <citation type="journal article" date="2019" name="Int. J. Syst. Evol. Microbiol.">
        <title>The Global Catalogue of Microorganisms (GCM) 10K type strain sequencing project: providing services to taxonomists for standard genome sequencing and annotation.</title>
        <authorList>
            <consortium name="The Broad Institute Genomics Platform"/>
            <consortium name="The Broad Institute Genome Sequencing Center for Infectious Disease"/>
            <person name="Wu L."/>
            <person name="Ma J."/>
        </authorList>
    </citation>
    <scope>NUCLEOTIDE SEQUENCE [LARGE SCALE GENOMIC DNA]</scope>
    <source>
        <strain evidence="3">JCM 13518</strain>
    </source>
</reference>
<evidence type="ECO:0000256" key="1">
    <source>
        <dbReference type="SAM" id="Phobius"/>
    </source>
</evidence>
<dbReference type="RefSeq" id="WP_344202676.1">
    <property type="nucleotide sequence ID" value="NZ_BAAAME010000005.1"/>
</dbReference>
<dbReference type="Proteomes" id="UP001501057">
    <property type="component" value="Unassembled WGS sequence"/>
</dbReference>
<feature type="transmembrane region" description="Helical" evidence="1">
    <location>
        <begin position="195"/>
        <end position="218"/>
    </location>
</feature>
<evidence type="ECO:0000313" key="3">
    <source>
        <dbReference type="Proteomes" id="UP001501057"/>
    </source>
</evidence>
<keyword evidence="3" id="KW-1185">Reference proteome</keyword>
<organism evidence="2 3">
    <name type="scientific">Aeromicrobium alkaliterrae</name>
    <dbReference type="NCBI Taxonomy" id="302168"/>
    <lineage>
        <taxon>Bacteria</taxon>
        <taxon>Bacillati</taxon>
        <taxon>Actinomycetota</taxon>
        <taxon>Actinomycetes</taxon>
        <taxon>Propionibacteriales</taxon>
        <taxon>Nocardioidaceae</taxon>
        <taxon>Aeromicrobium</taxon>
    </lineage>
</organism>
<feature type="transmembrane region" description="Helical" evidence="1">
    <location>
        <begin position="283"/>
        <end position="301"/>
    </location>
</feature>
<proteinExistence type="predicted"/>
<feature type="transmembrane region" description="Helical" evidence="1">
    <location>
        <begin position="138"/>
        <end position="160"/>
    </location>
</feature>
<evidence type="ECO:0008006" key="4">
    <source>
        <dbReference type="Google" id="ProtNLM"/>
    </source>
</evidence>
<gene>
    <name evidence="2" type="ORF">GCM10009710_27670</name>
</gene>
<feature type="transmembrane region" description="Helical" evidence="1">
    <location>
        <begin position="223"/>
        <end position="241"/>
    </location>
</feature>
<keyword evidence="1" id="KW-0812">Transmembrane</keyword>
<feature type="transmembrane region" description="Helical" evidence="1">
    <location>
        <begin position="167"/>
        <end position="189"/>
    </location>
</feature>
<keyword evidence="1" id="KW-0472">Membrane</keyword>
<protein>
    <recommendedName>
        <fullName evidence="4">DUF3533 domain-containing protein</fullName>
    </recommendedName>
</protein>
<evidence type="ECO:0000313" key="2">
    <source>
        <dbReference type="EMBL" id="GAA1746170.1"/>
    </source>
</evidence>
<sequence length="308" mass="31150">MSGARRVVPLLVLALQAAVVLTLLLARPTSEPHGARVAIVAPPVVAATLVDRLGDDTDGDVRATASPSTEVALDDLDDGLVDAVVVVDLTVERDVLHVSPANGTRLNAALLREATATTALFGRTVDVVTAQPAPVSRVVPFLTAAAAVVLGFAVVVAAAWRSRSRVGVVATSGTAVVGGTLLGAAVAVGSGEPSALVPLGLASGLSSLTAAAVTLLLLRLLGAWGLGVAAAVFLLTTAPLIRATHPLLLASPWREVTPWLPHGAAADLTSDVLLFGSAGDPRSWTLLLGYVALAFLTLALVRSEAPEA</sequence>
<keyword evidence="1" id="KW-1133">Transmembrane helix</keyword>
<comment type="caution">
    <text evidence="2">The sequence shown here is derived from an EMBL/GenBank/DDBJ whole genome shotgun (WGS) entry which is preliminary data.</text>
</comment>
<accession>A0ABP4W336</accession>
<name>A0ABP4W336_9ACTN</name>
<dbReference type="EMBL" id="BAAAME010000005">
    <property type="protein sequence ID" value="GAA1746170.1"/>
    <property type="molecule type" value="Genomic_DNA"/>
</dbReference>